<dbReference type="InterPro" id="IPR001878">
    <property type="entry name" value="Znf_CCHC"/>
</dbReference>
<accession>A0A699HI54</accession>
<sequence length="405" mass="46098">MDSMIPLGQKNTLSEYMILFGTDNRPPMLDKNLRESLHKYYLRFTQLINDMNIYNMKMEQFPVNTKFLNSLPPEWSKFVTGVKLVKDLHTTNFDQFHAYLEQHELHANEVCILPECNQDPLAFVANQQITLPHFNTYQSLYNNPQLQQQFSLSQYGSIHPTQHYSSTYPSQPQFNHSSVPPSYPYQSQMNHQTLFVSQISYQSPQVSTQPMTESPLVDSGFAILGRQGQSYSGTGYKSNATSFGGNNARGQARVVKCYNCQGEGHIARKCTQPKRPRNAAWYKDKAIAQEAGQILDEEKLAFLADPEVLDGQAVQTIIPNNAAFQIEDLDTYYLDCDDISNVKAVLMANISNYDSDIILELPHSETYLNDMENQNVHATQDFEQSPVIDFSDNEIHSDSNIIPYS</sequence>
<name>A0A699HI54_TANCI</name>
<protein>
    <recommendedName>
        <fullName evidence="2">CCHC-type domain-containing protein</fullName>
    </recommendedName>
</protein>
<evidence type="ECO:0000259" key="2">
    <source>
        <dbReference type="PROSITE" id="PS50158"/>
    </source>
</evidence>
<evidence type="ECO:0000256" key="1">
    <source>
        <dbReference type="PROSITE-ProRule" id="PRU00047"/>
    </source>
</evidence>
<dbReference type="SMART" id="SM00343">
    <property type="entry name" value="ZnF_C2HC"/>
    <property type="match status" value="1"/>
</dbReference>
<evidence type="ECO:0000313" key="3">
    <source>
        <dbReference type="EMBL" id="GEY31199.1"/>
    </source>
</evidence>
<keyword evidence="1" id="KW-0479">Metal-binding</keyword>
<dbReference type="GO" id="GO:0003676">
    <property type="term" value="F:nucleic acid binding"/>
    <property type="evidence" value="ECO:0007669"/>
    <property type="project" value="InterPro"/>
</dbReference>
<gene>
    <name evidence="3" type="ORF">Tci_403173</name>
</gene>
<dbReference type="Gene3D" id="4.10.60.10">
    <property type="entry name" value="Zinc finger, CCHC-type"/>
    <property type="match status" value="1"/>
</dbReference>
<keyword evidence="1" id="KW-0862">Zinc</keyword>
<feature type="domain" description="CCHC-type" evidence="2">
    <location>
        <begin position="256"/>
        <end position="272"/>
    </location>
</feature>
<dbReference type="Pfam" id="PF00098">
    <property type="entry name" value="zf-CCHC"/>
    <property type="match status" value="1"/>
</dbReference>
<dbReference type="EMBL" id="BKCJ010168160">
    <property type="protein sequence ID" value="GEY31199.1"/>
    <property type="molecule type" value="Genomic_DNA"/>
</dbReference>
<organism evidence="3">
    <name type="scientific">Tanacetum cinerariifolium</name>
    <name type="common">Dalmatian daisy</name>
    <name type="synonym">Chrysanthemum cinerariifolium</name>
    <dbReference type="NCBI Taxonomy" id="118510"/>
    <lineage>
        <taxon>Eukaryota</taxon>
        <taxon>Viridiplantae</taxon>
        <taxon>Streptophyta</taxon>
        <taxon>Embryophyta</taxon>
        <taxon>Tracheophyta</taxon>
        <taxon>Spermatophyta</taxon>
        <taxon>Magnoliopsida</taxon>
        <taxon>eudicotyledons</taxon>
        <taxon>Gunneridae</taxon>
        <taxon>Pentapetalae</taxon>
        <taxon>asterids</taxon>
        <taxon>campanulids</taxon>
        <taxon>Asterales</taxon>
        <taxon>Asteraceae</taxon>
        <taxon>Asteroideae</taxon>
        <taxon>Anthemideae</taxon>
        <taxon>Anthemidinae</taxon>
        <taxon>Tanacetum</taxon>
    </lineage>
</organism>
<dbReference type="SUPFAM" id="SSF57756">
    <property type="entry name" value="Retrovirus zinc finger-like domains"/>
    <property type="match status" value="1"/>
</dbReference>
<reference evidence="3" key="1">
    <citation type="journal article" date="2019" name="Sci. Rep.">
        <title>Draft genome of Tanacetum cinerariifolium, the natural source of mosquito coil.</title>
        <authorList>
            <person name="Yamashiro T."/>
            <person name="Shiraishi A."/>
            <person name="Satake H."/>
            <person name="Nakayama K."/>
        </authorList>
    </citation>
    <scope>NUCLEOTIDE SEQUENCE</scope>
</reference>
<dbReference type="InterPro" id="IPR036875">
    <property type="entry name" value="Znf_CCHC_sf"/>
</dbReference>
<dbReference type="AlphaFoldDB" id="A0A699HI54"/>
<proteinExistence type="predicted"/>
<dbReference type="GO" id="GO:0008270">
    <property type="term" value="F:zinc ion binding"/>
    <property type="evidence" value="ECO:0007669"/>
    <property type="project" value="UniProtKB-KW"/>
</dbReference>
<keyword evidence="1" id="KW-0863">Zinc-finger</keyword>
<dbReference type="PROSITE" id="PS50158">
    <property type="entry name" value="ZF_CCHC"/>
    <property type="match status" value="1"/>
</dbReference>
<comment type="caution">
    <text evidence="3">The sequence shown here is derived from an EMBL/GenBank/DDBJ whole genome shotgun (WGS) entry which is preliminary data.</text>
</comment>